<dbReference type="EC" id="1.-.-.-" evidence="8"/>
<comment type="cofactor">
    <cofactor evidence="1 8">
        <name>FAD</name>
        <dbReference type="ChEBI" id="CHEBI:57692"/>
    </cofactor>
</comment>
<dbReference type="PRINTS" id="PR00370">
    <property type="entry name" value="FMOXYGENASE"/>
</dbReference>
<evidence type="ECO:0000256" key="7">
    <source>
        <dbReference type="ARBA" id="ARBA00023033"/>
    </source>
</evidence>
<keyword evidence="5" id="KW-0521">NADP</keyword>
<dbReference type="GO" id="GO:0050660">
    <property type="term" value="F:flavin adenine dinucleotide binding"/>
    <property type="evidence" value="ECO:0007669"/>
    <property type="project" value="InterPro"/>
</dbReference>
<evidence type="ECO:0000256" key="6">
    <source>
        <dbReference type="ARBA" id="ARBA00023002"/>
    </source>
</evidence>
<evidence type="ECO:0000313" key="9">
    <source>
        <dbReference type="EMBL" id="CAG9863786.1"/>
    </source>
</evidence>
<dbReference type="InterPro" id="IPR000960">
    <property type="entry name" value="Flavin_mOase"/>
</dbReference>
<keyword evidence="4 8" id="KW-0274">FAD</keyword>
<evidence type="ECO:0000256" key="5">
    <source>
        <dbReference type="ARBA" id="ARBA00022857"/>
    </source>
</evidence>
<comment type="similarity">
    <text evidence="2 8">Belongs to the FMO family.</text>
</comment>
<dbReference type="AlphaFoldDB" id="A0A9N9TSG0"/>
<dbReference type="PANTHER" id="PTHR23023">
    <property type="entry name" value="DIMETHYLANILINE MONOOXYGENASE"/>
    <property type="match status" value="1"/>
</dbReference>
<accession>A0A9N9TSG0</accession>
<dbReference type="Gene3D" id="3.50.50.60">
    <property type="entry name" value="FAD/NAD(P)-binding domain"/>
    <property type="match status" value="2"/>
</dbReference>
<dbReference type="OrthoDB" id="66881at2759"/>
<keyword evidence="7 8" id="KW-0503">Monooxygenase</keyword>
<sequence length="418" mass="48428">MRVGIIGAGAAGLASARQVIQKGFHCDVFEIADQIGGVWVYTDRVGHDEYGYPVYSAMYQNLRTNLPKEVMGFPDFPVPDQEKSYLTQKEVLQFLNQYADYFGLSQHVKLNCMVTNVRPLPNNKWELTHVFKHTNEVFTDEYDAIMVCNGHYNEPLVPTIENIDNYSGEVIHSHIYRSAEKYKDKRILTVGAGPSGLDLTLQVSRFAKKVYFSHHSERASATTFPPNVEHMPDVKRIIGDKTVEFVNGCRRDIDVILLCTGYRYNFPFLHESCGITMEDNFIQPLYKHMIHLEKPTLSFIGIPFNVCTFHMFDLQARYFCEYLNGSMSLPSTEEMRRLTDEEMRLRWDTGLSKKNSHMMGKYQESYYNDLAKDANIETISPVYVKLRDISISNLYTDLMNFRDIKYKIIDDENYIKFN</sequence>
<evidence type="ECO:0000256" key="8">
    <source>
        <dbReference type="RuleBase" id="RU361177"/>
    </source>
</evidence>
<dbReference type="InterPro" id="IPR020946">
    <property type="entry name" value="Flavin_mOase-like"/>
</dbReference>
<evidence type="ECO:0000256" key="1">
    <source>
        <dbReference type="ARBA" id="ARBA00001974"/>
    </source>
</evidence>
<proteinExistence type="inferred from homology"/>
<evidence type="ECO:0000256" key="3">
    <source>
        <dbReference type="ARBA" id="ARBA00022630"/>
    </source>
</evidence>
<dbReference type="InterPro" id="IPR036188">
    <property type="entry name" value="FAD/NAD-bd_sf"/>
</dbReference>
<name>A0A9N9TSG0_PHYSR</name>
<dbReference type="GO" id="GO:0050661">
    <property type="term" value="F:NADP binding"/>
    <property type="evidence" value="ECO:0007669"/>
    <property type="project" value="InterPro"/>
</dbReference>
<dbReference type="PIRSF" id="PIRSF000332">
    <property type="entry name" value="FMO"/>
    <property type="match status" value="1"/>
</dbReference>
<protein>
    <recommendedName>
        <fullName evidence="8">Flavin-containing monooxygenase</fullName>
        <ecNumber evidence="8">1.-.-.-</ecNumber>
    </recommendedName>
</protein>
<evidence type="ECO:0000256" key="4">
    <source>
        <dbReference type="ARBA" id="ARBA00022827"/>
    </source>
</evidence>
<dbReference type="EMBL" id="OU900100">
    <property type="protein sequence ID" value="CAG9863786.1"/>
    <property type="molecule type" value="Genomic_DNA"/>
</dbReference>
<reference evidence="9" key="1">
    <citation type="submission" date="2022-01" db="EMBL/GenBank/DDBJ databases">
        <authorList>
            <person name="King R."/>
        </authorList>
    </citation>
    <scope>NUCLEOTIDE SEQUENCE</scope>
</reference>
<keyword evidence="3 8" id="KW-0285">Flavoprotein</keyword>
<evidence type="ECO:0000313" key="10">
    <source>
        <dbReference type="Proteomes" id="UP001153712"/>
    </source>
</evidence>
<dbReference type="GO" id="GO:0004499">
    <property type="term" value="F:N,N-dimethylaniline monooxygenase activity"/>
    <property type="evidence" value="ECO:0007669"/>
    <property type="project" value="InterPro"/>
</dbReference>
<gene>
    <name evidence="9" type="ORF">PHYEVI_LOCUS10069</name>
</gene>
<dbReference type="InterPro" id="IPR050346">
    <property type="entry name" value="FMO-like"/>
</dbReference>
<dbReference type="SUPFAM" id="SSF51905">
    <property type="entry name" value="FAD/NAD(P)-binding domain"/>
    <property type="match status" value="2"/>
</dbReference>
<dbReference type="FunFam" id="3.50.50.60:FF:000138">
    <property type="entry name" value="Flavin-containing monooxygenase"/>
    <property type="match status" value="1"/>
</dbReference>
<keyword evidence="10" id="KW-1185">Reference proteome</keyword>
<organism evidence="9 10">
    <name type="scientific">Phyllotreta striolata</name>
    <name type="common">Striped flea beetle</name>
    <name type="synonym">Crioceris striolata</name>
    <dbReference type="NCBI Taxonomy" id="444603"/>
    <lineage>
        <taxon>Eukaryota</taxon>
        <taxon>Metazoa</taxon>
        <taxon>Ecdysozoa</taxon>
        <taxon>Arthropoda</taxon>
        <taxon>Hexapoda</taxon>
        <taxon>Insecta</taxon>
        <taxon>Pterygota</taxon>
        <taxon>Neoptera</taxon>
        <taxon>Endopterygota</taxon>
        <taxon>Coleoptera</taxon>
        <taxon>Polyphaga</taxon>
        <taxon>Cucujiformia</taxon>
        <taxon>Chrysomeloidea</taxon>
        <taxon>Chrysomelidae</taxon>
        <taxon>Galerucinae</taxon>
        <taxon>Alticini</taxon>
        <taxon>Phyllotreta</taxon>
    </lineage>
</organism>
<evidence type="ECO:0000256" key="2">
    <source>
        <dbReference type="ARBA" id="ARBA00009183"/>
    </source>
</evidence>
<dbReference type="Pfam" id="PF00743">
    <property type="entry name" value="FMO-like"/>
    <property type="match status" value="2"/>
</dbReference>
<dbReference type="Proteomes" id="UP001153712">
    <property type="component" value="Chromosome 7"/>
</dbReference>
<keyword evidence="6 8" id="KW-0560">Oxidoreductase</keyword>